<dbReference type="Proteomes" id="UP000008827">
    <property type="component" value="Chromosome 11"/>
</dbReference>
<reference evidence="2 3" key="1">
    <citation type="journal article" date="2010" name="Nature">
        <title>Genome sequence of the palaeopolyploid soybean.</title>
        <authorList>
            <person name="Schmutz J."/>
            <person name="Cannon S.B."/>
            <person name="Schlueter J."/>
            <person name="Ma J."/>
            <person name="Mitros T."/>
            <person name="Nelson W."/>
            <person name="Hyten D.L."/>
            <person name="Song Q."/>
            <person name="Thelen J.J."/>
            <person name="Cheng J."/>
            <person name="Xu D."/>
            <person name="Hellsten U."/>
            <person name="May G.D."/>
            <person name="Yu Y."/>
            <person name="Sakurai T."/>
            <person name="Umezawa T."/>
            <person name="Bhattacharyya M.K."/>
            <person name="Sandhu D."/>
            <person name="Valliyodan B."/>
            <person name="Lindquist E."/>
            <person name="Peto M."/>
            <person name="Grant D."/>
            <person name="Shu S."/>
            <person name="Goodstein D."/>
            <person name="Barry K."/>
            <person name="Futrell-Griggs M."/>
            <person name="Abernathy B."/>
            <person name="Du J."/>
            <person name="Tian Z."/>
            <person name="Zhu L."/>
            <person name="Gill N."/>
            <person name="Joshi T."/>
            <person name="Libault M."/>
            <person name="Sethuraman A."/>
            <person name="Zhang X.-C."/>
            <person name="Shinozaki K."/>
            <person name="Nguyen H.T."/>
            <person name="Wing R.A."/>
            <person name="Cregan P."/>
            <person name="Specht J."/>
            <person name="Grimwood J."/>
            <person name="Rokhsar D."/>
            <person name="Stacey G."/>
            <person name="Shoemaker R.C."/>
            <person name="Jackson S.A."/>
        </authorList>
    </citation>
    <scope>NUCLEOTIDE SEQUENCE [LARGE SCALE GENOMIC DNA]</scope>
    <source>
        <strain evidence="3">cv. Williams 82</strain>
        <tissue evidence="2">Callus</tissue>
    </source>
</reference>
<evidence type="ECO:0000313" key="2">
    <source>
        <dbReference type="EMBL" id="KRH29105.1"/>
    </source>
</evidence>
<keyword evidence="1" id="KW-1133">Transmembrane helix</keyword>
<accession>A0A0R0HEN4</accession>
<name>A0A0R0HEN4_SOYBN</name>
<evidence type="ECO:0000313" key="3">
    <source>
        <dbReference type="EnsemblPlants" id="KRH29105"/>
    </source>
</evidence>
<keyword evidence="1" id="KW-0812">Transmembrane</keyword>
<reference evidence="2" key="3">
    <citation type="submission" date="2018-07" db="EMBL/GenBank/DDBJ databases">
        <title>WGS assembly of Glycine max.</title>
        <authorList>
            <person name="Schmutz J."/>
            <person name="Cannon S."/>
            <person name="Schlueter J."/>
            <person name="Ma J."/>
            <person name="Mitros T."/>
            <person name="Nelson W."/>
            <person name="Hyten D."/>
            <person name="Song Q."/>
            <person name="Thelen J."/>
            <person name="Cheng J."/>
            <person name="Xu D."/>
            <person name="Hellsten U."/>
            <person name="May G."/>
            <person name="Yu Y."/>
            <person name="Sakurai T."/>
            <person name="Umezawa T."/>
            <person name="Bhattacharyya M."/>
            <person name="Sandhu D."/>
            <person name="Valliyodan B."/>
            <person name="Lindquist E."/>
            <person name="Peto M."/>
            <person name="Grant D."/>
            <person name="Shu S."/>
            <person name="Goodstein D."/>
            <person name="Barry K."/>
            <person name="Futrell-Griggs M."/>
            <person name="Abernathy B."/>
            <person name="Du J."/>
            <person name="Tian Z."/>
            <person name="Zhu L."/>
            <person name="Gill N."/>
            <person name="Joshi T."/>
            <person name="Libault M."/>
            <person name="Sethuraman A."/>
            <person name="Zhang X."/>
            <person name="Shinozaki K."/>
            <person name="Nguyen H."/>
            <person name="Wing R."/>
            <person name="Cregan P."/>
            <person name="Specht J."/>
            <person name="Grimwood J."/>
            <person name="Rokhsar D."/>
            <person name="Stacey G."/>
            <person name="Shoemaker R."/>
            <person name="Jackson S."/>
        </authorList>
    </citation>
    <scope>NUCLEOTIDE SEQUENCE</scope>
    <source>
        <tissue evidence="2">Callus</tissue>
    </source>
</reference>
<dbReference type="InParanoid" id="A0A0R0HEN4"/>
<reference evidence="3" key="2">
    <citation type="submission" date="2018-02" db="UniProtKB">
        <authorList>
            <consortium name="EnsemblPlants"/>
        </authorList>
    </citation>
    <scope>IDENTIFICATION</scope>
    <source>
        <strain evidence="3">Williams 82</strain>
    </source>
</reference>
<evidence type="ECO:0000256" key="1">
    <source>
        <dbReference type="SAM" id="Phobius"/>
    </source>
</evidence>
<dbReference type="EnsemblPlants" id="KRH29105">
    <property type="protein sequence ID" value="KRH29105"/>
    <property type="gene ID" value="GLYMA_11G097600"/>
</dbReference>
<proteinExistence type="predicted"/>
<keyword evidence="1" id="KW-0472">Membrane</keyword>
<protein>
    <submittedName>
        <fullName evidence="2 3">Uncharacterized protein</fullName>
    </submittedName>
</protein>
<sequence>MWRICLKLFSVALVLVVSGIFYVCDKLLSCPRGEYIIDLYIIFVISLYLHLICFGFNVCCFFFIKILFVCGLRL</sequence>
<organism evidence="2">
    <name type="scientific">Glycine max</name>
    <name type="common">Soybean</name>
    <name type="synonym">Glycine hispida</name>
    <dbReference type="NCBI Taxonomy" id="3847"/>
    <lineage>
        <taxon>Eukaryota</taxon>
        <taxon>Viridiplantae</taxon>
        <taxon>Streptophyta</taxon>
        <taxon>Embryophyta</taxon>
        <taxon>Tracheophyta</taxon>
        <taxon>Spermatophyta</taxon>
        <taxon>Magnoliopsida</taxon>
        <taxon>eudicotyledons</taxon>
        <taxon>Gunneridae</taxon>
        <taxon>Pentapetalae</taxon>
        <taxon>rosids</taxon>
        <taxon>fabids</taxon>
        <taxon>Fabales</taxon>
        <taxon>Fabaceae</taxon>
        <taxon>Papilionoideae</taxon>
        <taxon>50 kb inversion clade</taxon>
        <taxon>NPAAA clade</taxon>
        <taxon>indigoferoid/millettioid clade</taxon>
        <taxon>Phaseoleae</taxon>
        <taxon>Glycine</taxon>
        <taxon>Glycine subgen. Soja</taxon>
    </lineage>
</organism>
<keyword evidence="4" id="KW-1185">Reference proteome</keyword>
<dbReference type="Gramene" id="KRH29105">
    <property type="protein sequence ID" value="KRH29105"/>
    <property type="gene ID" value="GLYMA_11G097600"/>
</dbReference>
<dbReference type="AlphaFoldDB" id="A0A0R0HEN4"/>
<evidence type="ECO:0000313" key="4">
    <source>
        <dbReference type="Proteomes" id="UP000008827"/>
    </source>
</evidence>
<gene>
    <name evidence="2" type="ORF">GLYMA_11G097600</name>
</gene>
<feature type="transmembrane region" description="Helical" evidence="1">
    <location>
        <begin position="35"/>
        <end position="68"/>
    </location>
</feature>
<dbReference type="EMBL" id="CM000844">
    <property type="protein sequence ID" value="KRH29105.1"/>
    <property type="molecule type" value="Genomic_DNA"/>
</dbReference>